<dbReference type="PROSITE" id="PS00036">
    <property type="entry name" value="BZIP_BASIC"/>
    <property type="match status" value="1"/>
</dbReference>
<comment type="subcellular location">
    <subcellularLocation>
        <location evidence="2">Endomembrane system</location>
    </subcellularLocation>
    <subcellularLocation>
        <location evidence="1">Nucleus</location>
    </subcellularLocation>
</comment>
<dbReference type="InterPro" id="IPR044759">
    <property type="entry name" value="bZIP_RF2"/>
</dbReference>
<keyword evidence="3" id="KW-0805">Transcription regulation</keyword>
<keyword evidence="7" id="KW-0175">Coiled coil</keyword>
<sequence length="257" mass="29597">MSQTTGKLEMVTLDSEVVPSSLVEIAPILRVANEVEASNPRRFYAFEKACKLDPTSSGRGVPQFKTALLQRLEHENETTLVGRQQSDARDMQSFYQLYYKKYIQALQNAAAKMTDLCFMELFVRIANMSEPSFPVPTSFQVSNDGSQVEEKKTGYLNYEVEPGFTIRLRQNIDPAMDPKKLKRIVSNRVAAQKSRWKKLQYVDDLVKKSRDLNWQVSMLRSQVEMASEQKQCLEREKMELKECMAGWIQRFISDQGI</sequence>
<evidence type="ECO:0000256" key="2">
    <source>
        <dbReference type="ARBA" id="ARBA00004308"/>
    </source>
</evidence>
<protein>
    <recommendedName>
        <fullName evidence="8">BZIP domain-containing protein</fullName>
    </recommendedName>
</protein>
<dbReference type="Proteomes" id="UP000266723">
    <property type="component" value="Unassembled WGS sequence"/>
</dbReference>
<keyword evidence="6" id="KW-0539">Nucleus</keyword>
<dbReference type="EMBL" id="QGKV02000759">
    <property type="protein sequence ID" value="KAF3564873.1"/>
    <property type="molecule type" value="Genomic_DNA"/>
</dbReference>
<dbReference type="PANTHER" id="PTHR46391:SF13">
    <property type="entry name" value="ACTIVATOR OF SPOMIN LUC3"/>
    <property type="match status" value="1"/>
</dbReference>
<dbReference type="PROSITE" id="PS50217">
    <property type="entry name" value="BZIP"/>
    <property type="match status" value="1"/>
</dbReference>
<dbReference type="Gene3D" id="1.25.40.270">
    <property type="entry name" value="Vacuolar protein sorting-associated protein vta1"/>
    <property type="match status" value="1"/>
</dbReference>
<proteinExistence type="predicted"/>
<evidence type="ECO:0000256" key="1">
    <source>
        <dbReference type="ARBA" id="ARBA00004123"/>
    </source>
</evidence>
<evidence type="ECO:0000256" key="6">
    <source>
        <dbReference type="ARBA" id="ARBA00023242"/>
    </source>
</evidence>
<comment type="caution">
    <text evidence="9">The sequence shown here is derived from an EMBL/GenBank/DDBJ whole genome shotgun (WGS) entry which is preliminary data.</text>
</comment>
<dbReference type="InterPro" id="IPR004827">
    <property type="entry name" value="bZIP"/>
</dbReference>
<evidence type="ECO:0000259" key="8">
    <source>
        <dbReference type="PROSITE" id="PS50217"/>
    </source>
</evidence>
<dbReference type="SUPFAM" id="SSF57959">
    <property type="entry name" value="Leucine zipper domain"/>
    <property type="match status" value="1"/>
</dbReference>
<feature type="coiled-coil region" evidence="7">
    <location>
        <begin position="216"/>
        <end position="243"/>
    </location>
</feature>
<evidence type="ECO:0000256" key="5">
    <source>
        <dbReference type="ARBA" id="ARBA00023163"/>
    </source>
</evidence>
<gene>
    <name evidence="9" type="ORF">DY000_02019533</name>
</gene>
<organism evidence="9 10">
    <name type="scientific">Brassica cretica</name>
    <name type="common">Mustard</name>
    <dbReference type="NCBI Taxonomy" id="69181"/>
    <lineage>
        <taxon>Eukaryota</taxon>
        <taxon>Viridiplantae</taxon>
        <taxon>Streptophyta</taxon>
        <taxon>Embryophyta</taxon>
        <taxon>Tracheophyta</taxon>
        <taxon>Spermatophyta</taxon>
        <taxon>Magnoliopsida</taxon>
        <taxon>eudicotyledons</taxon>
        <taxon>Gunneridae</taxon>
        <taxon>Pentapetalae</taxon>
        <taxon>rosids</taxon>
        <taxon>malvids</taxon>
        <taxon>Brassicales</taxon>
        <taxon>Brassicaceae</taxon>
        <taxon>Brassiceae</taxon>
        <taxon>Brassica</taxon>
    </lineage>
</organism>
<dbReference type="Gene3D" id="1.20.5.170">
    <property type="match status" value="1"/>
</dbReference>
<feature type="domain" description="BZIP" evidence="8">
    <location>
        <begin position="177"/>
        <end position="240"/>
    </location>
</feature>
<dbReference type="InterPro" id="IPR052483">
    <property type="entry name" value="bZIP_transcription_regulators"/>
</dbReference>
<evidence type="ECO:0000313" key="10">
    <source>
        <dbReference type="Proteomes" id="UP000266723"/>
    </source>
</evidence>
<name>A0ABQ7D0C7_BRACR</name>
<dbReference type="InterPro" id="IPR046347">
    <property type="entry name" value="bZIP_sf"/>
</dbReference>
<evidence type="ECO:0000256" key="3">
    <source>
        <dbReference type="ARBA" id="ARBA00023015"/>
    </source>
</evidence>
<dbReference type="PANTHER" id="PTHR46391">
    <property type="entry name" value="BASIC LEUCINE ZIPPER 34"/>
    <property type="match status" value="1"/>
</dbReference>
<evidence type="ECO:0000256" key="4">
    <source>
        <dbReference type="ARBA" id="ARBA00023136"/>
    </source>
</evidence>
<evidence type="ECO:0000313" key="9">
    <source>
        <dbReference type="EMBL" id="KAF3564873.1"/>
    </source>
</evidence>
<keyword evidence="4" id="KW-0472">Membrane</keyword>
<keyword evidence="5" id="KW-0804">Transcription</keyword>
<dbReference type="InterPro" id="IPR023175">
    <property type="entry name" value="Vta1/CALS_N_sf"/>
</dbReference>
<keyword evidence="10" id="KW-1185">Reference proteome</keyword>
<dbReference type="SMART" id="SM00338">
    <property type="entry name" value="BRLZ"/>
    <property type="match status" value="1"/>
</dbReference>
<reference evidence="9 10" key="1">
    <citation type="journal article" date="2020" name="BMC Genomics">
        <title>Intraspecific diversification of the crop wild relative Brassica cretica Lam. using demographic model selection.</title>
        <authorList>
            <person name="Kioukis A."/>
            <person name="Michalopoulou V.A."/>
            <person name="Briers L."/>
            <person name="Pirintsos S."/>
            <person name="Studholme D.J."/>
            <person name="Pavlidis P."/>
            <person name="Sarris P.F."/>
        </authorList>
    </citation>
    <scope>NUCLEOTIDE SEQUENCE [LARGE SCALE GENOMIC DNA]</scope>
    <source>
        <strain evidence="10">cv. PFS-1207/04</strain>
    </source>
</reference>
<dbReference type="Pfam" id="PF00170">
    <property type="entry name" value="bZIP_1"/>
    <property type="match status" value="1"/>
</dbReference>
<evidence type="ECO:0000256" key="7">
    <source>
        <dbReference type="SAM" id="Coils"/>
    </source>
</evidence>
<dbReference type="CDD" id="cd14703">
    <property type="entry name" value="bZIP_plant_RF2"/>
    <property type="match status" value="1"/>
</dbReference>
<accession>A0ABQ7D0C7</accession>